<evidence type="ECO:0000259" key="1">
    <source>
        <dbReference type="Pfam" id="PF18476"/>
    </source>
</evidence>
<evidence type="ECO:0000313" key="2">
    <source>
        <dbReference type="EMBL" id="APE36429.1"/>
    </source>
</evidence>
<sequence>METRGDLFKGFEAFIVPGPSDTSAALQTGILAVDTNVLLNLYRYNESTRADFLSVLRAVRERLFVPHQVVREFWRNRQSVIGGLGASKKDAQSALAKNCTSTKDAIKRWAKSVALPEDQLNQLLERTDAFFESISGDLGDEPARVSAHLPTSEDRLLAELATLLDGAVGDELSSDAWDAAVAEGERRVKGLEPPGYMDAAKLESDLPERASGDYIVWLQLLTKGESAGKDLVLVTADTKEDWWDRTERGQLIGPRRELIDEYHRRTGCRIYLLEPSDLLEHSASIGVGTRAESVQEIQRVRDEPEWTPWDFDTVNVVLTHLDQNKYTQAEVIREAAANGGVISRRRVYELDGRAEDQTLRGFTRPVTRLTTELQTAGLIPYGVEPLLDAKYDAGAKSSHFAIPAEVVTLLAVNTDKATRLGPKEPRKSPISDIEARVEKALAESNFGYEAIDPKNLLDTDKFRIAESLEQELLKMREARRQARLRQL</sequence>
<dbReference type="Pfam" id="PF18476">
    <property type="entry name" value="PIN_8"/>
    <property type="match status" value="1"/>
</dbReference>
<dbReference type="RefSeq" id="WP_071929609.1">
    <property type="nucleotide sequence ID" value="NZ_CP018082.1"/>
</dbReference>
<evidence type="ECO:0000313" key="3">
    <source>
        <dbReference type="Proteomes" id="UP000183810"/>
    </source>
</evidence>
<dbReference type="EMBL" id="CP018082">
    <property type="protein sequence ID" value="APE36429.1"/>
    <property type="molecule type" value="Genomic_DNA"/>
</dbReference>
<keyword evidence="3" id="KW-1185">Reference proteome</keyword>
<feature type="domain" description="PIN like" evidence="1">
    <location>
        <begin position="31"/>
        <end position="258"/>
    </location>
</feature>
<dbReference type="KEGG" id="nsl:BOX37_23655"/>
<accession>A0A1J0VWP8</accession>
<proteinExistence type="predicted"/>
<name>A0A1J0VWP8_9NOCA</name>
<organism evidence="2 3">
    <name type="scientific">Nocardia mangyaensis</name>
    <dbReference type="NCBI Taxonomy" id="2213200"/>
    <lineage>
        <taxon>Bacteria</taxon>
        <taxon>Bacillati</taxon>
        <taxon>Actinomycetota</taxon>
        <taxon>Actinomycetes</taxon>
        <taxon>Mycobacteriales</taxon>
        <taxon>Nocardiaceae</taxon>
        <taxon>Nocardia</taxon>
    </lineage>
</organism>
<dbReference type="Proteomes" id="UP000183810">
    <property type="component" value="Chromosome"/>
</dbReference>
<gene>
    <name evidence="2" type="ORF">BOX37_23655</name>
</gene>
<protein>
    <recommendedName>
        <fullName evidence="1">PIN like domain-containing protein</fullName>
    </recommendedName>
</protein>
<reference evidence="2" key="1">
    <citation type="submission" date="2016-11" db="EMBL/GenBank/DDBJ databases">
        <authorList>
            <person name="Jaros S."/>
            <person name="Januszkiewicz K."/>
            <person name="Wedrychowicz H."/>
        </authorList>
    </citation>
    <scope>NUCLEOTIDE SEQUENCE [LARGE SCALE GENOMIC DNA]</scope>
    <source>
        <strain evidence="2">Y48</strain>
    </source>
</reference>
<dbReference type="AlphaFoldDB" id="A0A1J0VWP8"/>
<dbReference type="InterPro" id="IPR041578">
    <property type="entry name" value="PIN_8"/>
</dbReference>